<organism evidence="12 13">
    <name type="scientific">Cryptosporidium andersoni</name>
    <dbReference type="NCBI Taxonomy" id="117008"/>
    <lineage>
        <taxon>Eukaryota</taxon>
        <taxon>Sar</taxon>
        <taxon>Alveolata</taxon>
        <taxon>Apicomplexa</taxon>
        <taxon>Conoidasida</taxon>
        <taxon>Coccidia</taxon>
        <taxon>Eucoccidiorida</taxon>
        <taxon>Eimeriorina</taxon>
        <taxon>Cryptosporidiidae</taxon>
        <taxon>Cryptosporidium</taxon>
    </lineage>
</organism>
<evidence type="ECO:0000256" key="9">
    <source>
        <dbReference type="ARBA" id="ARBA00023136"/>
    </source>
</evidence>
<evidence type="ECO:0000256" key="10">
    <source>
        <dbReference type="ARBA" id="ARBA00023170"/>
    </source>
</evidence>
<feature type="transmembrane region" description="Helical" evidence="11">
    <location>
        <begin position="207"/>
        <end position="227"/>
    </location>
</feature>
<evidence type="ECO:0000256" key="6">
    <source>
        <dbReference type="ARBA" id="ARBA00022892"/>
    </source>
</evidence>
<dbReference type="GO" id="GO:0046923">
    <property type="term" value="F:ER retention sequence binding"/>
    <property type="evidence" value="ECO:0007669"/>
    <property type="project" value="InterPro"/>
</dbReference>
<name>A0A1J4MRJ6_9CRYT</name>
<keyword evidence="4 11" id="KW-0812">Transmembrane</keyword>
<evidence type="ECO:0000256" key="3">
    <source>
        <dbReference type="ARBA" id="ARBA00022448"/>
    </source>
</evidence>
<protein>
    <recommendedName>
        <fullName evidence="14">ER lumen protein retaining receptor</fullName>
    </recommendedName>
</protein>
<feature type="transmembrane region" description="Helical" evidence="11">
    <location>
        <begin position="271"/>
        <end position="295"/>
    </location>
</feature>
<comment type="subcellular location">
    <subcellularLocation>
        <location evidence="1">Endoplasmic reticulum membrane</location>
        <topology evidence="1">Multi-pass membrane protein</topology>
    </subcellularLocation>
</comment>
<evidence type="ECO:0000256" key="8">
    <source>
        <dbReference type="ARBA" id="ARBA00022989"/>
    </source>
</evidence>
<dbReference type="GO" id="GO:0016192">
    <property type="term" value="P:vesicle-mediated transport"/>
    <property type="evidence" value="ECO:0007669"/>
    <property type="project" value="UniProtKB-KW"/>
</dbReference>
<comment type="similarity">
    <text evidence="2">Belongs to the ERD2 family.</text>
</comment>
<keyword evidence="5" id="KW-0256">Endoplasmic reticulum</keyword>
<keyword evidence="8 11" id="KW-1133">Transmembrane helix</keyword>
<dbReference type="EMBL" id="LRBS01000086">
    <property type="protein sequence ID" value="OII75620.1"/>
    <property type="molecule type" value="Genomic_DNA"/>
</dbReference>
<keyword evidence="3" id="KW-0813">Transport</keyword>
<evidence type="ECO:0000256" key="2">
    <source>
        <dbReference type="ARBA" id="ARBA00010120"/>
    </source>
</evidence>
<reference evidence="12 13" key="1">
    <citation type="submission" date="2016-10" db="EMBL/GenBank/DDBJ databases">
        <title>Reductive evolution of mitochondrial metabolism and differential evolution of invasion-related proteins in Cryptosporidium.</title>
        <authorList>
            <person name="Liu S."/>
            <person name="Roellig D.M."/>
            <person name="Guo Y."/>
            <person name="Li N."/>
            <person name="Frace M.A."/>
            <person name="Tang K."/>
            <person name="Zhang L."/>
            <person name="Feng Y."/>
            <person name="Xiao L."/>
        </authorList>
    </citation>
    <scope>NUCLEOTIDE SEQUENCE [LARGE SCALE GENOMIC DNA]</scope>
    <source>
        <strain evidence="12">30847</strain>
    </source>
</reference>
<keyword evidence="13" id="KW-1185">Reference proteome</keyword>
<dbReference type="GeneID" id="92366875"/>
<feature type="transmembrane region" description="Helical" evidence="11">
    <location>
        <begin position="117"/>
        <end position="138"/>
    </location>
</feature>
<dbReference type="InterPro" id="IPR000133">
    <property type="entry name" value="ER_ret_rcpt"/>
</dbReference>
<dbReference type="VEuPathDB" id="CryptoDB:cand_026910"/>
<dbReference type="GO" id="GO:0006621">
    <property type="term" value="P:protein retention in ER lumen"/>
    <property type="evidence" value="ECO:0007669"/>
    <property type="project" value="InterPro"/>
</dbReference>
<comment type="caution">
    <text evidence="12">The sequence shown here is derived from an EMBL/GenBank/DDBJ whole genome shotgun (WGS) entry which is preliminary data.</text>
</comment>
<feature type="transmembrane region" description="Helical" evidence="11">
    <location>
        <begin position="239"/>
        <end position="259"/>
    </location>
</feature>
<dbReference type="RefSeq" id="XP_067067466.1">
    <property type="nucleotide sequence ID" value="XM_067212919.1"/>
</dbReference>
<gene>
    <name evidence="12" type="ORF">cand_026910</name>
</gene>
<dbReference type="OrthoDB" id="7694678at2759"/>
<feature type="transmembrane region" description="Helical" evidence="11">
    <location>
        <begin position="57"/>
        <end position="74"/>
    </location>
</feature>
<feature type="transmembrane region" description="Helical" evidence="11">
    <location>
        <begin position="144"/>
        <end position="166"/>
    </location>
</feature>
<evidence type="ECO:0000256" key="5">
    <source>
        <dbReference type="ARBA" id="ARBA00022824"/>
    </source>
</evidence>
<keyword evidence="7" id="KW-0653">Protein transport</keyword>
<evidence type="ECO:0000313" key="13">
    <source>
        <dbReference type="Proteomes" id="UP000186804"/>
    </source>
</evidence>
<sequence>MHTMVTMEYTPKFMNQPNNQKDLTYILSCKKNNINNYWIGKTDTENNLLRRANYLEYLYWIAFGLILLVGYKYFSDGSFSAILTLSSTFQCFAFLLLTLKVNTQCTLSGISLKSQILYTIALISRLSSTLFFNGYLPVDRSGDWVYQAADIISLGLSLLLIFWGYTKYKYQYKYDQDQFMIWIPIIFGLILATIIHPDLNSYFPADFAWTFALYIETIAMLPQLVLMTKIGGEVETLTSHYIASLAVSKCLSFIFWLFSFRELAPEVGKNIAGWTVMLALGTQILLFADFLYAYIKSLRLGKLLTIPTNIV</sequence>
<evidence type="ECO:0000256" key="11">
    <source>
        <dbReference type="SAM" id="Phobius"/>
    </source>
</evidence>
<evidence type="ECO:0000313" key="12">
    <source>
        <dbReference type="EMBL" id="OII75620.1"/>
    </source>
</evidence>
<keyword evidence="6" id="KW-0931">ER-Golgi transport</keyword>
<proteinExistence type="inferred from homology"/>
<dbReference type="AlphaFoldDB" id="A0A1J4MRJ6"/>
<evidence type="ECO:0000256" key="4">
    <source>
        <dbReference type="ARBA" id="ARBA00022692"/>
    </source>
</evidence>
<dbReference type="PRINTS" id="PR00660">
    <property type="entry name" value="ERLUMENR"/>
</dbReference>
<dbReference type="GO" id="GO:0015031">
    <property type="term" value="P:protein transport"/>
    <property type="evidence" value="ECO:0007669"/>
    <property type="project" value="UniProtKB-KW"/>
</dbReference>
<evidence type="ECO:0000256" key="1">
    <source>
        <dbReference type="ARBA" id="ARBA00004477"/>
    </source>
</evidence>
<dbReference type="GO" id="GO:0005789">
    <property type="term" value="C:endoplasmic reticulum membrane"/>
    <property type="evidence" value="ECO:0007669"/>
    <property type="project" value="UniProtKB-SubCell"/>
</dbReference>
<accession>A0A1J4MRJ6</accession>
<keyword evidence="9 11" id="KW-0472">Membrane</keyword>
<feature type="transmembrane region" description="Helical" evidence="11">
    <location>
        <begin position="178"/>
        <end position="195"/>
    </location>
</feature>
<evidence type="ECO:0000256" key="7">
    <source>
        <dbReference type="ARBA" id="ARBA00022927"/>
    </source>
</evidence>
<dbReference type="Pfam" id="PF00810">
    <property type="entry name" value="ER_lumen_recept"/>
    <property type="match status" value="1"/>
</dbReference>
<dbReference type="Proteomes" id="UP000186804">
    <property type="component" value="Unassembled WGS sequence"/>
</dbReference>
<keyword evidence="10" id="KW-0675">Receptor</keyword>
<evidence type="ECO:0008006" key="14">
    <source>
        <dbReference type="Google" id="ProtNLM"/>
    </source>
</evidence>
<feature type="transmembrane region" description="Helical" evidence="11">
    <location>
        <begin position="80"/>
        <end position="97"/>
    </location>
</feature>
<dbReference type="PANTHER" id="PTHR10585">
    <property type="entry name" value="ER LUMEN PROTEIN RETAINING RECEPTOR"/>
    <property type="match status" value="1"/>
</dbReference>